<feature type="region of interest" description="Disordered" evidence="1">
    <location>
        <begin position="74"/>
        <end position="205"/>
    </location>
</feature>
<gene>
    <name evidence="2" type="ORF">MYCTH_2107271</name>
</gene>
<reference evidence="2 3" key="1">
    <citation type="journal article" date="2011" name="Nat. Biotechnol.">
        <title>Comparative genomic analysis of the thermophilic biomass-degrading fungi Myceliophthora thermophila and Thielavia terrestris.</title>
        <authorList>
            <person name="Berka R.M."/>
            <person name="Grigoriev I.V."/>
            <person name="Otillar R."/>
            <person name="Salamov A."/>
            <person name="Grimwood J."/>
            <person name="Reid I."/>
            <person name="Ishmael N."/>
            <person name="John T."/>
            <person name="Darmond C."/>
            <person name="Moisan M.-C."/>
            <person name="Henrissat B."/>
            <person name="Coutinho P.M."/>
            <person name="Lombard V."/>
            <person name="Natvig D.O."/>
            <person name="Lindquist E."/>
            <person name="Schmutz J."/>
            <person name="Lucas S."/>
            <person name="Harris P."/>
            <person name="Powlowski J."/>
            <person name="Bellemare A."/>
            <person name="Taylor D."/>
            <person name="Butler G."/>
            <person name="de Vries R.P."/>
            <person name="Allijn I.E."/>
            <person name="van den Brink J."/>
            <person name="Ushinsky S."/>
            <person name="Storms R."/>
            <person name="Powell A.J."/>
            <person name="Paulsen I.T."/>
            <person name="Elbourne L.D.H."/>
            <person name="Baker S.E."/>
            <person name="Magnuson J."/>
            <person name="LaBoissiere S."/>
            <person name="Clutterbuck A.J."/>
            <person name="Martinez D."/>
            <person name="Wogulis M."/>
            <person name="de Leon A.L."/>
            <person name="Rey M.W."/>
            <person name="Tsang A."/>
        </authorList>
    </citation>
    <scope>NUCLEOTIDE SEQUENCE [LARGE SCALE GENOMIC DNA]</scope>
    <source>
        <strain evidence="3">ATCC 42464 / BCRC 31852 / DSM 1799</strain>
    </source>
</reference>
<evidence type="ECO:0000256" key="1">
    <source>
        <dbReference type="SAM" id="MobiDB-lite"/>
    </source>
</evidence>
<evidence type="ECO:0000313" key="2">
    <source>
        <dbReference type="EMBL" id="AEO54545.1"/>
    </source>
</evidence>
<accession>G2Q4Q6</accession>
<sequence length="257" mass="29177">MTFPAFHDILWRLRRPDPHLERLRRPVPALARGVDRVLHPRRFLSLDLYAILDEAEDEPLPLYTRWAIDAEFTPPAYAPRPTGPPPSYEDTLRHDLLGTPPVAPSPSSGPGPDHHRHVTFGAGTKQRRPRPPSLQPALARPAGGIGLSQRPPTPRPRSPPPPPRQQQQQQQQQHYLHHHYHHYHHHHRHHHLQQQQQRQRQRQQQEELQLLTPAQRAMRGKWLRVPPKIAGTMRASLAAADNNNTAAGGVTAGFGGV</sequence>
<organism evidence="2 3">
    <name type="scientific">Thermothelomyces thermophilus (strain ATCC 42464 / BCRC 31852 / DSM 1799)</name>
    <name type="common">Sporotrichum thermophile</name>
    <dbReference type="NCBI Taxonomy" id="573729"/>
    <lineage>
        <taxon>Eukaryota</taxon>
        <taxon>Fungi</taxon>
        <taxon>Dikarya</taxon>
        <taxon>Ascomycota</taxon>
        <taxon>Pezizomycotina</taxon>
        <taxon>Sordariomycetes</taxon>
        <taxon>Sordariomycetidae</taxon>
        <taxon>Sordariales</taxon>
        <taxon>Chaetomiaceae</taxon>
        <taxon>Thermothelomyces</taxon>
    </lineage>
</organism>
<feature type="compositionally biased region" description="Pro residues" evidence="1">
    <location>
        <begin position="76"/>
        <end position="87"/>
    </location>
</feature>
<keyword evidence="3" id="KW-1185">Reference proteome</keyword>
<dbReference type="KEGG" id="mtm:MYCTH_2107271"/>
<feature type="compositionally biased region" description="Basic residues" evidence="1">
    <location>
        <begin position="175"/>
        <end position="192"/>
    </location>
</feature>
<dbReference type="AlphaFoldDB" id="G2Q4Q6"/>
<name>G2Q4Q6_THET4</name>
<dbReference type="GeneID" id="11513292"/>
<feature type="compositionally biased region" description="Low complexity" evidence="1">
    <location>
        <begin position="165"/>
        <end position="174"/>
    </location>
</feature>
<evidence type="ECO:0000313" key="3">
    <source>
        <dbReference type="Proteomes" id="UP000007322"/>
    </source>
</evidence>
<protein>
    <submittedName>
        <fullName evidence="2">Uncharacterized protein</fullName>
    </submittedName>
</protein>
<dbReference type="InParanoid" id="G2Q4Q6"/>
<proteinExistence type="predicted"/>
<dbReference type="Proteomes" id="UP000007322">
    <property type="component" value="Chromosome 1"/>
</dbReference>
<dbReference type="EMBL" id="CP003002">
    <property type="protein sequence ID" value="AEO54545.1"/>
    <property type="molecule type" value="Genomic_DNA"/>
</dbReference>
<feature type="compositionally biased region" description="Pro residues" evidence="1">
    <location>
        <begin position="151"/>
        <end position="164"/>
    </location>
</feature>
<dbReference type="HOGENOM" id="CLU_1082523_0_0_1"/>
<dbReference type="RefSeq" id="XP_003659790.1">
    <property type="nucleotide sequence ID" value="XM_003659742.1"/>
</dbReference>
<dbReference type="VEuPathDB" id="FungiDB:MYCTH_2107271"/>